<dbReference type="SUPFAM" id="SSF159501">
    <property type="entry name" value="EreA/ChaN-like"/>
    <property type="match status" value="1"/>
</dbReference>
<comment type="caution">
    <text evidence="3">The sequence shown here is derived from an EMBL/GenBank/DDBJ whole genome shotgun (WGS) entry which is preliminary data.</text>
</comment>
<sequence>MKTRHFVLFLIVLLSFSGQAFAHPHLLRLADRKVIAFEEMLDDLKTSEVVLIGELHNHAGHHRAQLEVIRALHEAGLDIAVGLEMFRADQQHELNRWSAGELDEAAFLPIYKENWSMWPLYREIFTSARDAGIPLIGLNTSRELTKQVASQGLASLPEEAREALGPIPCVVDPDYMQFIRQSMGGHGGMGTTFLYFCEAQLLWDVVMARNLTDYRREYPERKMVVLAGSGHSWKYGIPSRLTESGLNYRVILPEMPGRLDRRTARVEDADYLWLDEGEGSWERGY</sequence>
<feature type="chain" id="PRO_5022237951" evidence="1">
    <location>
        <begin position="23"/>
        <end position="285"/>
    </location>
</feature>
<dbReference type="InterPro" id="IPR007314">
    <property type="entry name" value="Cofac_haem-bd_dom"/>
</dbReference>
<protein>
    <submittedName>
        <fullName evidence="3">ChaN family lipoprotein</fullName>
    </submittedName>
</protein>
<evidence type="ECO:0000259" key="2">
    <source>
        <dbReference type="Pfam" id="PF04187"/>
    </source>
</evidence>
<accession>A0A550JL57</accession>
<dbReference type="Proteomes" id="UP000317155">
    <property type="component" value="Unassembled WGS sequence"/>
</dbReference>
<dbReference type="Pfam" id="PF04187">
    <property type="entry name" value="Cofac_haem_bdg"/>
    <property type="match status" value="1"/>
</dbReference>
<dbReference type="Gene3D" id="3.40.50.11550">
    <property type="match status" value="1"/>
</dbReference>
<dbReference type="RefSeq" id="WP_092052874.1">
    <property type="nucleotide sequence ID" value="NZ_FOJJ01000001.1"/>
</dbReference>
<gene>
    <name evidence="3" type="ORF">FL622_01820</name>
</gene>
<feature type="domain" description="Haem-binding uptake Tiki superfamily ChaN" evidence="2">
    <location>
        <begin position="40"/>
        <end position="241"/>
    </location>
</feature>
<reference evidence="3 4" key="1">
    <citation type="submission" date="2019-07" db="EMBL/GenBank/DDBJ databases">
        <title>Insights of Desulfuromonas acetexigens electromicrobiology.</title>
        <authorList>
            <person name="Katuri K."/>
            <person name="Sapireddy V."/>
            <person name="Shaw D.R."/>
            <person name="Saikaly P."/>
        </authorList>
    </citation>
    <scope>NUCLEOTIDE SEQUENCE [LARGE SCALE GENOMIC DNA]</scope>
    <source>
        <strain evidence="3 4">2873</strain>
    </source>
</reference>
<keyword evidence="3" id="KW-0449">Lipoprotein</keyword>
<dbReference type="OrthoDB" id="9795827at2"/>
<feature type="signal peptide" evidence="1">
    <location>
        <begin position="1"/>
        <end position="22"/>
    </location>
</feature>
<dbReference type="AlphaFoldDB" id="A0A550JL57"/>
<dbReference type="CDD" id="cd14727">
    <property type="entry name" value="ChanN-like"/>
    <property type="match status" value="1"/>
</dbReference>
<proteinExistence type="predicted"/>
<dbReference type="EMBL" id="VJVV01000001">
    <property type="protein sequence ID" value="TRO83941.1"/>
    <property type="molecule type" value="Genomic_DNA"/>
</dbReference>
<evidence type="ECO:0000313" key="3">
    <source>
        <dbReference type="EMBL" id="TRO83941.1"/>
    </source>
</evidence>
<evidence type="ECO:0000256" key="1">
    <source>
        <dbReference type="SAM" id="SignalP"/>
    </source>
</evidence>
<organism evidence="3 4">
    <name type="scientific">Trichloromonas acetexigens</name>
    <dbReference type="NCBI Taxonomy" id="38815"/>
    <lineage>
        <taxon>Bacteria</taxon>
        <taxon>Pseudomonadati</taxon>
        <taxon>Thermodesulfobacteriota</taxon>
        <taxon>Desulfuromonadia</taxon>
        <taxon>Desulfuromonadales</taxon>
        <taxon>Trichloromonadaceae</taxon>
        <taxon>Trichloromonas</taxon>
    </lineage>
</organism>
<keyword evidence="1" id="KW-0732">Signal</keyword>
<name>A0A550JL57_9BACT</name>
<evidence type="ECO:0000313" key="4">
    <source>
        <dbReference type="Proteomes" id="UP000317155"/>
    </source>
</evidence>
<keyword evidence="4" id="KW-1185">Reference proteome</keyword>